<reference evidence="3 4" key="1">
    <citation type="submission" date="2021-05" db="EMBL/GenBank/DDBJ databases">
        <title>Genome Assembly of Synthetic Allotetraploid Brassica napus Reveals Homoeologous Exchanges between Subgenomes.</title>
        <authorList>
            <person name="Davis J.T."/>
        </authorList>
    </citation>
    <scope>NUCLEOTIDE SEQUENCE [LARGE SCALE GENOMIC DNA]</scope>
    <source>
        <strain evidence="4">cv. Da-Ae</strain>
        <tissue evidence="3">Seedling</tissue>
    </source>
</reference>
<dbReference type="InterPro" id="IPR012340">
    <property type="entry name" value="NA-bd_OB-fold"/>
</dbReference>
<dbReference type="Proteomes" id="UP000824890">
    <property type="component" value="Unassembled WGS sequence"/>
</dbReference>
<gene>
    <name evidence="3" type="ORF">HID58_070615</name>
</gene>
<keyword evidence="4" id="KW-1185">Reference proteome</keyword>
<evidence type="ECO:0000259" key="2">
    <source>
        <dbReference type="Pfam" id="PF02721"/>
    </source>
</evidence>
<evidence type="ECO:0000313" key="3">
    <source>
        <dbReference type="EMBL" id="KAH0873253.1"/>
    </source>
</evidence>
<feature type="compositionally biased region" description="Polar residues" evidence="1">
    <location>
        <begin position="332"/>
        <end position="347"/>
    </location>
</feature>
<protein>
    <recommendedName>
        <fullName evidence="2">Replication protein A 70 kDa DNA-binding subunit B/D first OB fold domain-containing protein</fullName>
    </recommendedName>
</protein>
<feature type="region of interest" description="Disordered" evidence="1">
    <location>
        <begin position="324"/>
        <end position="378"/>
    </location>
</feature>
<dbReference type="InterPro" id="IPR003871">
    <property type="entry name" value="RFA1B/D_OB_1st"/>
</dbReference>
<evidence type="ECO:0000256" key="1">
    <source>
        <dbReference type="SAM" id="MobiDB-lite"/>
    </source>
</evidence>
<dbReference type="CDD" id="cd04480">
    <property type="entry name" value="RPA1_DBD_A_like"/>
    <property type="match status" value="1"/>
</dbReference>
<dbReference type="PANTHER" id="PTHR47165:SF4">
    <property type="entry name" value="OS03G0429900 PROTEIN"/>
    <property type="match status" value="1"/>
</dbReference>
<dbReference type="PANTHER" id="PTHR47165">
    <property type="entry name" value="OS03G0429900 PROTEIN"/>
    <property type="match status" value="1"/>
</dbReference>
<proteinExistence type="predicted"/>
<dbReference type="EMBL" id="JAGKQM010000016">
    <property type="protein sequence ID" value="KAH0873253.1"/>
    <property type="molecule type" value="Genomic_DNA"/>
</dbReference>
<dbReference type="Gene3D" id="2.40.50.140">
    <property type="entry name" value="Nucleic acid-binding proteins"/>
    <property type="match status" value="4"/>
</dbReference>
<name>A0ABQ7YZD3_BRANA</name>
<dbReference type="SUPFAM" id="SSF50249">
    <property type="entry name" value="Nucleic acid-binding proteins"/>
    <property type="match status" value="3"/>
</dbReference>
<dbReference type="Pfam" id="PF02721">
    <property type="entry name" value="DUF223"/>
    <property type="match status" value="1"/>
</dbReference>
<feature type="domain" description="Replication protein A 70 kDa DNA-binding subunit B/D first OB fold" evidence="2">
    <location>
        <begin position="382"/>
        <end position="471"/>
    </location>
</feature>
<comment type="caution">
    <text evidence="3">The sequence shown here is derived from an EMBL/GenBank/DDBJ whole genome shotgun (WGS) entry which is preliminary data.</text>
</comment>
<feature type="region of interest" description="Disordered" evidence="1">
    <location>
        <begin position="768"/>
        <end position="795"/>
    </location>
</feature>
<sequence length="795" mass="87833">MASSATPVVNAAAAAVGNPTFDSLRLGRSAQSVVGRLIRFWDSRNISKNGEFMGITILLLDELGSDLRNQTATSRVVVRLLIEPNVTVFMSLWDEAASAFRGLLKAGDKSQSVMLVTTVNPKLFGGNLYLNSTQGTRFFFDTSISEIAEFVSSIGSTPPQDYTCVDTLEGVKKKELVSIGDLNTFISNSNEQTQEADFLCKAQIVGVIQENGWFFVSCTGCHKKLEKRGTSLDCSRCATSDVTGVLAVDDGKDSATFVVFDKEMNKLTKQEAAVLALDEVSNGGEEYLPSCLEELAGKEFVFQIRVTPFNFTPNHRTFTVATISEDSEAHSENSGVDTGLEASSSGPSVLGVKMSEEYASGNHPGNADAQQKRKRGRESSQSIHARLLRFWDSSNFSNPNEFKGITLLFLDEKDSMINGIIHAEQANHYRRSLQEGDIYRVAHFEVGICPHMYKSTEHTFLIRFLEETTIDSIINNCPHISLQKFMVRNYEQLQILANTNLELPDVVGQIQTVKGYDLKNAEVISPLLIRLRIAPNIEVDVSLWDTAAATFKALYLSSTPATRCFFSPTLQAITDFTMSLRGAVTNLDDNTENATWPLSSIGDLSYFLSNPTDQEPYFVCKARIVDVLGQHGWYYVCCTQCSKEMVKSAASLRCDQCGNTNDKGHTDTSYKPQMENMKKSVLSLSDEMLEMTNQHAATLFMNEVNVGLDDKLPQCVSGLEGQTFVFHIRVKPCNSTQNYSPFTVSAISHNIDTKDFNIKESPCVDLRCDEPSTPPPANNTLTAEVEEGERSCSRE</sequence>
<accession>A0ABQ7YZD3</accession>
<organism evidence="3 4">
    <name type="scientific">Brassica napus</name>
    <name type="common">Rape</name>
    <dbReference type="NCBI Taxonomy" id="3708"/>
    <lineage>
        <taxon>Eukaryota</taxon>
        <taxon>Viridiplantae</taxon>
        <taxon>Streptophyta</taxon>
        <taxon>Embryophyta</taxon>
        <taxon>Tracheophyta</taxon>
        <taxon>Spermatophyta</taxon>
        <taxon>Magnoliopsida</taxon>
        <taxon>eudicotyledons</taxon>
        <taxon>Gunneridae</taxon>
        <taxon>Pentapetalae</taxon>
        <taxon>rosids</taxon>
        <taxon>malvids</taxon>
        <taxon>Brassicales</taxon>
        <taxon>Brassicaceae</taxon>
        <taxon>Brassiceae</taxon>
        <taxon>Brassica</taxon>
    </lineage>
</organism>
<evidence type="ECO:0000313" key="4">
    <source>
        <dbReference type="Proteomes" id="UP000824890"/>
    </source>
</evidence>